<comment type="caution">
    <text evidence="2">The sequence shown here is derived from an EMBL/GenBank/DDBJ whole genome shotgun (WGS) entry which is preliminary data.</text>
</comment>
<dbReference type="EMBL" id="REGN01000174">
    <property type="protein sequence ID" value="RNA43821.1"/>
    <property type="molecule type" value="Genomic_DNA"/>
</dbReference>
<sequence>MVDFKNLCTFAKTGQTDSSSNSYQIAILWKKLYTCYVRPNLNAKAHPERHKIARKSSKQSHESHT</sequence>
<reference evidence="2 3" key="1">
    <citation type="journal article" date="2018" name="Sci. Rep.">
        <title>Genomic signatures of local adaptation to the degree of environmental predictability in rotifers.</title>
        <authorList>
            <person name="Franch-Gras L."/>
            <person name="Hahn C."/>
            <person name="Garcia-Roger E.M."/>
            <person name="Carmona M.J."/>
            <person name="Serra M."/>
            <person name="Gomez A."/>
        </authorList>
    </citation>
    <scope>NUCLEOTIDE SEQUENCE [LARGE SCALE GENOMIC DNA]</scope>
    <source>
        <strain evidence="2">HYR1</strain>
    </source>
</reference>
<proteinExistence type="predicted"/>
<accession>A0A3M7T770</accession>
<gene>
    <name evidence="2" type="ORF">BpHYR1_020671</name>
</gene>
<feature type="compositionally biased region" description="Basic residues" evidence="1">
    <location>
        <begin position="47"/>
        <end position="58"/>
    </location>
</feature>
<evidence type="ECO:0000256" key="1">
    <source>
        <dbReference type="SAM" id="MobiDB-lite"/>
    </source>
</evidence>
<evidence type="ECO:0000313" key="2">
    <source>
        <dbReference type="EMBL" id="RNA43821.1"/>
    </source>
</evidence>
<feature type="region of interest" description="Disordered" evidence="1">
    <location>
        <begin position="45"/>
        <end position="65"/>
    </location>
</feature>
<dbReference type="AlphaFoldDB" id="A0A3M7T770"/>
<organism evidence="2 3">
    <name type="scientific">Brachionus plicatilis</name>
    <name type="common">Marine rotifer</name>
    <name type="synonym">Brachionus muelleri</name>
    <dbReference type="NCBI Taxonomy" id="10195"/>
    <lineage>
        <taxon>Eukaryota</taxon>
        <taxon>Metazoa</taxon>
        <taxon>Spiralia</taxon>
        <taxon>Gnathifera</taxon>
        <taxon>Rotifera</taxon>
        <taxon>Eurotatoria</taxon>
        <taxon>Monogononta</taxon>
        <taxon>Pseudotrocha</taxon>
        <taxon>Ploima</taxon>
        <taxon>Brachionidae</taxon>
        <taxon>Brachionus</taxon>
    </lineage>
</organism>
<protein>
    <submittedName>
        <fullName evidence="2">Uncharacterized protein</fullName>
    </submittedName>
</protein>
<keyword evidence="3" id="KW-1185">Reference proteome</keyword>
<name>A0A3M7T770_BRAPC</name>
<evidence type="ECO:0000313" key="3">
    <source>
        <dbReference type="Proteomes" id="UP000276133"/>
    </source>
</evidence>
<dbReference type="Proteomes" id="UP000276133">
    <property type="component" value="Unassembled WGS sequence"/>
</dbReference>